<proteinExistence type="predicted"/>
<feature type="transmembrane region" description="Helical" evidence="7">
    <location>
        <begin position="144"/>
        <end position="164"/>
    </location>
</feature>
<dbReference type="InterPro" id="IPR004701">
    <property type="entry name" value="PTS_EIIA_man-typ"/>
</dbReference>
<dbReference type="EMBL" id="WWHY01000001">
    <property type="protein sequence ID" value="MYR35367.1"/>
    <property type="molecule type" value="Genomic_DNA"/>
</dbReference>
<accession>A0A7K2IZV8</accession>
<feature type="domain" description="PTS EIIA type-4" evidence="9">
    <location>
        <begin position="348"/>
        <end position="483"/>
    </location>
</feature>
<feature type="transmembrane region" description="Helical" evidence="7">
    <location>
        <begin position="306"/>
        <end position="327"/>
    </location>
</feature>
<dbReference type="AlphaFoldDB" id="A0A7K2IZV8"/>
<feature type="transmembrane region" description="Helical" evidence="7">
    <location>
        <begin position="274"/>
        <end position="294"/>
    </location>
</feature>
<feature type="transmembrane region" description="Helical" evidence="7">
    <location>
        <begin position="206"/>
        <end position="225"/>
    </location>
</feature>
<dbReference type="GO" id="GO:0009401">
    <property type="term" value="P:phosphoenolpyruvate-dependent sugar phosphotransferase system"/>
    <property type="evidence" value="ECO:0007669"/>
    <property type="project" value="InterPro"/>
</dbReference>
<evidence type="ECO:0000256" key="4">
    <source>
        <dbReference type="ARBA" id="ARBA00022692"/>
    </source>
</evidence>
<dbReference type="GO" id="GO:0005886">
    <property type="term" value="C:plasma membrane"/>
    <property type="evidence" value="ECO:0007669"/>
    <property type="project" value="UniProtKB-SubCell"/>
</dbReference>
<dbReference type="InterPro" id="IPR020846">
    <property type="entry name" value="MFS_dom"/>
</dbReference>
<feature type="transmembrane region" description="Helical" evidence="7">
    <location>
        <begin position="483"/>
        <end position="502"/>
    </location>
</feature>
<keyword evidence="5 7" id="KW-1133">Transmembrane helix</keyword>
<dbReference type="PANTHER" id="PTHR42718">
    <property type="entry name" value="MAJOR FACILITATOR SUPERFAMILY MULTIDRUG TRANSPORTER MFSC"/>
    <property type="match status" value="1"/>
</dbReference>
<dbReference type="Gene3D" id="1.20.1250.20">
    <property type="entry name" value="MFS general substrate transporter like domains"/>
    <property type="match status" value="1"/>
</dbReference>
<keyword evidence="3" id="KW-1003">Cell membrane</keyword>
<dbReference type="Proteomes" id="UP000467124">
    <property type="component" value="Unassembled WGS sequence"/>
</dbReference>
<evidence type="ECO:0000256" key="5">
    <source>
        <dbReference type="ARBA" id="ARBA00022989"/>
    </source>
</evidence>
<comment type="subcellular location">
    <subcellularLocation>
        <location evidence="1">Cell membrane</location>
        <topology evidence="1">Multi-pass membrane protein</topology>
    </subcellularLocation>
</comment>
<feature type="transmembrane region" description="Helical" evidence="7">
    <location>
        <begin position="339"/>
        <end position="372"/>
    </location>
</feature>
<name>A0A7K2IZV8_9ACTN</name>
<feature type="transmembrane region" description="Helical" evidence="7">
    <location>
        <begin position="21"/>
        <end position="42"/>
    </location>
</feature>
<comment type="caution">
    <text evidence="10">The sequence shown here is derived from an EMBL/GenBank/DDBJ whole genome shotgun (WGS) entry which is preliminary data.</text>
</comment>
<keyword evidence="6 7" id="KW-0472">Membrane</keyword>
<feature type="transmembrane region" description="Helical" evidence="7">
    <location>
        <begin position="111"/>
        <end position="132"/>
    </location>
</feature>
<dbReference type="InterPro" id="IPR036259">
    <property type="entry name" value="MFS_trans_sf"/>
</dbReference>
<protein>
    <submittedName>
        <fullName evidence="10">MFS transporter</fullName>
    </submittedName>
</protein>
<evidence type="ECO:0000256" key="3">
    <source>
        <dbReference type="ARBA" id="ARBA00022475"/>
    </source>
</evidence>
<sequence>MHSPSHEHATPSTPARFWAGLALLCLPTAVLALDMSVLYLTLPHISAALGADATRELWILDIYPLLIAGLLVPMGALGDRIGQRRLLLYGSAAFAAVSTLAAFSPNADTLILARAALGTAGAPLMPATLGLLNAMFPDPHHRRTAIAVWSSAFMTGFATGPLIGGALLETFWWGSVFLLAVPVMALVVLTGRTLLPEHRRENPGRFDGPSATLFFVGLLPLVHGLKDLAHQGASLAAAAWIALGAAALVAFVLRQRRLTDPLLDLRLLTDRTSATALALLLLGPAIIGGLTLFVPQYLQSTQGMGALRAGAMVAPAALGLIVGALLAPIAARRMPAGTVIAAGLALSCAGLVMVAHGTTAGPAWVIVGLIVVYLGSGPFDALGTDLVVGAAPKDGAGSAGAASETATELGTGLGIALLGTLGTAIYQNRAAHTLPADLPEDVAVTAGASLSGAVSVLADLDRAEADAVREAAATAFAAGLQTVALTGAVIAALLAIASARLLRHV</sequence>
<keyword evidence="4 7" id="KW-0812">Transmembrane</keyword>
<feature type="transmembrane region" description="Helical" evidence="7">
    <location>
        <begin position="170"/>
        <end position="194"/>
    </location>
</feature>
<evidence type="ECO:0000256" key="2">
    <source>
        <dbReference type="ARBA" id="ARBA00022448"/>
    </source>
</evidence>
<evidence type="ECO:0000259" key="9">
    <source>
        <dbReference type="PROSITE" id="PS51096"/>
    </source>
</evidence>
<dbReference type="CDD" id="cd17321">
    <property type="entry name" value="MFS_MMR_MDR_like"/>
    <property type="match status" value="1"/>
</dbReference>
<evidence type="ECO:0000256" key="6">
    <source>
        <dbReference type="ARBA" id="ARBA00023136"/>
    </source>
</evidence>
<dbReference type="PANTHER" id="PTHR42718:SF47">
    <property type="entry name" value="METHYL VIOLOGEN RESISTANCE PROTEIN SMVA"/>
    <property type="match status" value="1"/>
</dbReference>
<evidence type="ECO:0000256" key="7">
    <source>
        <dbReference type="SAM" id="Phobius"/>
    </source>
</evidence>
<feature type="domain" description="Major facilitator superfamily (MFS) profile" evidence="8">
    <location>
        <begin position="20"/>
        <end position="464"/>
    </location>
</feature>
<dbReference type="SUPFAM" id="SSF103473">
    <property type="entry name" value="MFS general substrate transporter"/>
    <property type="match status" value="1"/>
</dbReference>
<feature type="transmembrane region" description="Helical" evidence="7">
    <location>
        <begin position="62"/>
        <end position="79"/>
    </location>
</feature>
<dbReference type="GO" id="GO:0022857">
    <property type="term" value="F:transmembrane transporter activity"/>
    <property type="evidence" value="ECO:0007669"/>
    <property type="project" value="InterPro"/>
</dbReference>
<organism evidence="10 11">
    <name type="scientific">Nocardiopsis alba</name>
    <dbReference type="NCBI Taxonomy" id="53437"/>
    <lineage>
        <taxon>Bacteria</taxon>
        <taxon>Bacillati</taxon>
        <taxon>Actinomycetota</taxon>
        <taxon>Actinomycetes</taxon>
        <taxon>Streptosporangiales</taxon>
        <taxon>Nocardiopsidaceae</taxon>
        <taxon>Nocardiopsis</taxon>
    </lineage>
</organism>
<reference evidence="10 11" key="1">
    <citation type="journal article" date="2019" name="Nat. Commun.">
        <title>The antimicrobial potential of Streptomyces from insect microbiomes.</title>
        <authorList>
            <person name="Chevrette M.G."/>
            <person name="Carlson C.M."/>
            <person name="Ortega H.E."/>
            <person name="Thomas C."/>
            <person name="Ananiev G.E."/>
            <person name="Barns K.J."/>
            <person name="Book A.J."/>
            <person name="Cagnazzo J."/>
            <person name="Carlos C."/>
            <person name="Flanigan W."/>
            <person name="Grubbs K.J."/>
            <person name="Horn H.A."/>
            <person name="Hoffmann F.M."/>
            <person name="Klassen J.L."/>
            <person name="Knack J.J."/>
            <person name="Lewin G.R."/>
            <person name="McDonald B.R."/>
            <person name="Muller L."/>
            <person name="Melo W.G.P."/>
            <person name="Pinto-Tomas A.A."/>
            <person name="Schmitz A."/>
            <person name="Wendt-Pienkowski E."/>
            <person name="Wildman S."/>
            <person name="Zhao M."/>
            <person name="Zhang F."/>
            <person name="Bugni T.S."/>
            <person name="Andes D.R."/>
            <person name="Pupo M.T."/>
            <person name="Currie C.R."/>
        </authorList>
    </citation>
    <scope>NUCLEOTIDE SEQUENCE [LARGE SCALE GENOMIC DNA]</scope>
    <source>
        <strain evidence="10 11">SID5840</strain>
    </source>
</reference>
<dbReference type="Pfam" id="PF07690">
    <property type="entry name" value="MFS_1"/>
    <property type="match status" value="1"/>
</dbReference>
<evidence type="ECO:0000313" key="11">
    <source>
        <dbReference type="Proteomes" id="UP000467124"/>
    </source>
</evidence>
<feature type="transmembrane region" description="Helical" evidence="7">
    <location>
        <begin position="231"/>
        <end position="253"/>
    </location>
</feature>
<evidence type="ECO:0000259" key="8">
    <source>
        <dbReference type="PROSITE" id="PS50850"/>
    </source>
</evidence>
<dbReference type="RefSeq" id="WP_161112034.1">
    <property type="nucleotide sequence ID" value="NZ_WWHY01000001.1"/>
</dbReference>
<gene>
    <name evidence="10" type="ORF">GTW20_24665</name>
</gene>
<dbReference type="PROSITE" id="PS50850">
    <property type="entry name" value="MFS"/>
    <property type="match status" value="1"/>
</dbReference>
<evidence type="ECO:0000256" key="1">
    <source>
        <dbReference type="ARBA" id="ARBA00004651"/>
    </source>
</evidence>
<dbReference type="PROSITE" id="PS51096">
    <property type="entry name" value="PTS_EIIA_TYPE_4"/>
    <property type="match status" value="1"/>
</dbReference>
<feature type="transmembrane region" description="Helical" evidence="7">
    <location>
        <begin position="86"/>
        <end position="105"/>
    </location>
</feature>
<evidence type="ECO:0000313" key="10">
    <source>
        <dbReference type="EMBL" id="MYR35367.1"/>
    </source>
</evidence>
<dbReference type="InterPro" id="IPR011701">
    <property type="entry name" value="MFS"/>
</dbReference>
<keyword evidence="2" id="KW-0813">Transport</keyword>